<dbReference type="Proteomes" id="UP000187209">
    <property type="component" value="Unassembled WGS sequence"/>
</dbReference>
<protein>
    <recommendedName>
        <fullName evidence="4">MARVEL domain-containing protein</fullName>
    </recommendedName>
</protein>
<organism evidence="2 3">
    <name type="scientific">Stentor coeruleus</name>
    <dbReference type="NCBI Taxonomy" id="5963"/>
    <lineage>
        <taxon>Eukaryota</taxon>
        <taxon>Sar</taxon>
        <taxon>Alveolata</taxon>
        <taxon>Ciliophora</taxon>
        <taxon>Postciliodesmatophora</taxon>
        <taxon>Heterotrichea</taxon>
        <taxon>Heterotrichida</taxon>
        <taxon>Stentoridae</taxon>
        <taxon>Stentor</taxon>
    </lineage>
</organism>
<keyword evidence="1" id="KW-1133">Transmembrane helix</keyword>
<dbReference type="AlphaFoldDB" id="A0A1R2C3X0"/>
<evidence type="ECO:0000313" key="3">
    <source>
        <dbReference type="Proteomes" id="UP000187209"/>
    </source>
</evidence>
<evidence type="ECO:0000256" key="1">
    <source>
        <dbReference type="SAM" id="Phobius"/>
    </source>
</evidence>
<dbReference type="EMBL" id="MPUH01000293">
    <property type="protein sequence ID" value="OMJ83728.1"/>
    <property type="molecule type" value="Genomic_DNA"/>
</dbReference>
<sequence>MLAIKKPDEFVGSQCVYYTFRIFTAIQILIGLADLITGILICAKSGSADWYDLCYLVTGLIIFVLSMFSHTTYSSPLRLICYLSWLFACFCSQLGFSLGIILVSEYSDFVGTEYAESAQWFMLAASIVLLCGFIFGSWYLSTVRDAIADKENLKLLNKG</sequence>
<keyword evidence="3" id="KW-1185">Reference proteome</keyword>
<accession>A0A1R2C3X0</accession>
<evidence type="ECO:0000313" key="2">
    <source>
        <dbReference type="EMBL" id="OMJ83728.1"/>
    </source>
</evidence>
<proteinExistence type="predicted"/>
<name>A0A1R2C3X0_9CILI</name>
<keyword evidence="1" id="KW-0812">Transmembrane</keyword>
<feature type="transmembrane region" description="Helical" evidence="1">
    <location>
        <begin position="20"/>
        <end position="43"/>
    </location>
</feature>
<feature type="transmembrane region" description="Helical" evidence="1">
    <location>
        <begin position="118"/>
        <end position="140"/>
    </location>
</feature>
<feature type="transmembrane region" description="Helical" evidence="1">
    <location>
        <begin position="82"/>
        <end position="106"/>
    </location>
</feature>
<comment type="caution">
    <text evidence="2">The sequence shown here is derived from an EMBL/GenBank/DDBJ whole genome shotgun (WGS) entry which is preliminary data.</text>
</comment>
<feature type="transmembrane region" description="Helical" evidence="1">
    <location>
        <begin position="50"/>
        <end position="70"/>
    </location>
</feature>
<evidence type="ECO:0008006" key="4">
    <source>
        <dbReference type="Google" id="ProtNLM"/>
    </source>
</evidence>
<keyword evidence="1" id="KW-0472">Membrane</keyword>
<reference evidence="2 3" key="1">
    <citation type="submission" date="2016-11" db="EMBL/GenBank/DDBJ databases">
        <title>The macronuclear genome of Stentor coeruleus: a giant cell with tiny introns.</title>
        <authorList>
            <person name="Slabodnick M."/>
            <person name="Ruby J.G."/>
            <person name="Reiff S.B."/>
            <person name="Swart E.C."/>
            <person name="Gosai S."/>
            <person name="Prabakaran S."/>
            <person name="Witkowska E."/>
            <person name="Larue G.E."/>
            <person name="Fisher S."/>
            <person name="Freeman R.M."/>
            <person name="Gunawardena J."/>
            <person name="Chu W."/>
            <person name="Stover N.A."/>
            <person name="Gregory B.D."/>
            <person name="Nowacki M."/>
            <person name="Derisi J."/>
            <person name="Roy S.W."/>
            <person name="Marshall W.F."/>
            <person name="Sood P."/>
        </authorList>
    </citation>
    <scope>NUCLEOTIDE SEQUENCE [LARGE SCALE GENOMIC DNA]</scope>
    <source>
        <strain evidence="2">WM001</strain>
    </source>
</reference>
<gene>
    <name evidence="2" type="ORF">SteCoe_15270</name>
</gene>